<dbReference type="GO" id="GO:0006281">
    <property type="term" value="P:DNA repair"/>
    <property type="evidence" value="ECO:0007669"/>
    <property type="project" value="InterPro"/>
</dbReference>
<protein>
    <submittedName>
        <fullName evidence="1">Endodeoxyribonuclease</fullName>
    </submittedName>
</protein>
<accession>A0AAU8AW36</accession>
<dbReference type="GO" id="GO:0006310">
    <property type="term" value="P:DNA recombination"/>
    <property type="evidence" value="ECO:0007669"/>
    <property type="project" value="InterPro"/>
</dbReference>
<sequence>MIEFTIPIQPVTKKNSMNVVPITTKTGKTRYIPLPSKQFKEFEKACKPYLSHVKEVTGIIDYPVNIKCVFFVGKRFRYDLTNLLEAIDDSMVTSGLLADDNRDIIAAHDGSRVHHDKFTPRIEITITKMENYTTWTDNSVQQKLI</sequence>
<organism evidence="1">
    <name type="scientific">Dulem virus 31</name>
    <dbReference type="NCBI Taxonomy" id="3145749"/>
    <lineage>
        <taxon>Viruses</taxon>
        <taxon>Monodnaviria</taxon>
        <taxon>Sangervirae</taxon>
        <taxon>Phixviricota</taxon>
        <taxon>Malgrandaviricetes</taxon>
        <taxon>Petitvirales</taxon>
        <taxon>Microviridae</taxon>
        <taxon>Microvirus</taxon>
    </lineage>
</organism>
<evidence type="ECO:0000313" key="1">
    <source>
        <dbReference type="EMBL" id="XCD03066.1"/>
    </source>
</evidence>
<dbReference type="InterPro" id="IPR008822">
    <property type="entry name" value="Endonuclease_RusA-like"/>
</dbReference>
<dbReference type="GO" id="GO:0000287">
    <property type="term" value="F:magnesium ion binding"/>
    <property type="evidence" value="ECO:0007669"/>
    <property type="project" value="InterPro"/>
</dbReference>
<proteinExistence type="predicted"/>
<name>A0AAU8AW36_9VIRU</name>
<dbReference type="InterPro" id="IPR036614">
    <property type="entry name" value="RusA-like_sf"/>
</dbReference>
<dbReference type="Pfam" id="PF05866">
    <property type="entry name" value="RusA"/>
    <property type="match status" value="1"/>
</dbReference>
<reference evidence="1" key="1">
    <citation type="submission" date="2024-03" db="EMBL/GenBank/DDBJ databases">
        <title>Diverse circular DNA viruses in blood, oral, and fecal samples of captive lemurs.</title>
        <authorList>
            <person name="Paietta E.N."/>
            <person name="Kraberger S."/>
            <person name="Lund M.C."/>
            <person name="Custer J.M."/>
            <person name="Vargas K.M."/>
            <person name="Ehmke E.E."/>
            <person name="Yoder A.D."/>
            <person name="Varsani A."/>
        </authorList>
    </citation>
    <scope>NUCLEOTIDE SEQUENCE</scope>
    <source>
        <strain evidence="1">Duke_17_45</strain>
    </source>
</reference>
<dbReference type="SUPFAM" id="SSF103084">
    <property type="entry name" value="Holliday junction resolvase RusA"/>
    <property type="match status" value="1"/>
</dbReference>
<dbReference type="EMBL" id="PP511318">
    <property type="protein sequence ID" value="XCD03066.1"/>
    <property type="molecule type" value="Genomic_DNA"/>
</dbReference>
<dbReference type="Gene3D" id="3.30.1330.70">
    <property type="entry name" value="Holliday junction resolvase RusA"/>
    <property type="match status" value="1"/>
</dbReference>